<gene>
    <name evidence="1" type="ORF">SAMN04487861_11282</name>
</gene>
<organism evidence="1 2">
    <name type="scientific">Selenomonas ruminantium</name>
    <dbReference type="NCBI Taxonomy" id="971"/>
    <lineage>
        <taxon>Bacteria</taxon>
        <taxon>Bacillati</taxon>
        <taxon>Bacillota</taxon>
        <taxon>Negativicutes</taxon>
        <taxon>Selenomonadales</taxon>
        <taxon>Selenomonadaceae</taxon>
        <taxon>Selenomonas</taxon>
    </lineage>
</organism>
<sequence>MELTEVMDMCDHLKLDRMLDEYLAAGRINTILQSRKKSLTTYDFSCFEPETKILLWDETDIVDALLPQERQISTNWLENNLCRTSN</sequence>
<name>A0A1I3F161_SELRU</name>
<dbReference type="RefSeq" id="WP_075443686.1">
    <property type="nucleotide sequence ID" value="NZ_FOQK01000012.1"/>
</dbReference>
<dbReference type="OrthoDB" id="1666200at2"/>
<dbReference type="EMBL" id="FOQK01000012">
    <property type="protein sequence ID" value="SFI04932.1"/>
    <property type="molecule type" value="Genomic_DNA"/>
</dbReference>
<dbReference type="Proteomes" id="UP000183639">
    <property type="component" value="Unassembled WGS sequence"/>
</dbReference>
<protein>
    <submittedName>
        <fullName evidence="1">Uncharacterized protein</fullName>
    </submittedName>
</protein>
<reference evidence="1 2" key="1">
    <citation type="submission" date="2016-10" db="EMBL/GenBank/DDBJ databases">
        <authorList>
            <person name="de Groot N.N."/>
        </authorList>
    </citation>
    <scope>NUCLEOTIDE SEQUENCE [LARGE SCALE GENOMIC DNA]</scope>
    <source>
        <strain evidence="1 2">Z108</strain>
    </source>
</reference>
<dbReference type="AlphaFoldDB" id="A0A1I3F161"/>
<accession>A0A1I3F161</accession>
<proteinExistence type="predicted"/>
<evidence type="ECO:0000313" key="1">
    <source>
        <dbReference type="EMBL" id="SFI04932.1"/>
    </source>
</evidence>
<evidence type="ECO:0000313" key="2">
    <source>
        <dbReference type="Proteomes" id="UP000183639"/>
    </source>
</evidence>